<name>A0A5N5XBD5_9EURO</name>
<organism evidence="2 3">
    <name type="scientific">Aspergillus leporis</name>
    <dbReference type="NCBI Taxonomy" id="41062"/>
    <lineage>
        <taxon>Eukaryota</taxon>
        <taxon>Fungi</taxon>
        <taxon>Dikarya</taxon>
        <taxon>Ascomycota</taxon>
        <taxon>Pezizomycotina</taxon>
        <taxon>Eurotiomycetes</taxon>
        <taxon>Eurotiomycetidae</taxon>
        <taxon>Eurotiales</taxon>
        <taxon>Aspergillaceae</taxon>
        <taxon>Aspergillus</taxon>
        <taxon>Aspergillus subgen. Circumdati</taxon>
    </lineage>
</organism>
<feature type="signal peptide" evidence="1">
    <location>
        <begin position="1"/>
        <end position="20"/>
    </location>
</feature>
<reference evidence="2 3" key="1">
    <citation type="submission" date="2019-04" db="EMBL/GenBank/DDBJ databases">
        <title>Friends and foes A comparative genomics study of 23 Aspergillus species from section Flavi.</title>
        <authorList>
            <consortium name="DOE Joint Genome Institute"/>
            <person name="Kjaerbolling I."/>
            <person name="Vesth T."/>
            <person name="Frisvad J.C."/>
            <person name="Nybo J.L."/>
            <person name="Theobald S."/>
            <person name="Kildgaard S."/>
            <person name="Isbrandt T."/>
            <person name="Kuo A."/>
            <person name="Sato A."/>
            <person name="Lyhne E.K."/>
            <person name="Kogle M.E."/>
            <person name="Wiebenga A."/>
            <person name="Kun R.S."/>
            <person name="Lubbers R.J."/>
            <person name="Makela M.R."/>
            <person name="Barry K."/>
            <person name="Chovatia M."/>
            <person name="Clum A."/>
            <person name="Daum C."/>
            <person name="Haridas S."/>
            <person name="He G."/>
            <person name="LaButti K."/>
            <person name="Lipzen A."/>
            <person name="Mondo S."/>
            <person name="Riley R."/>
            <person name="Salamov A."/>
            <person name="Simmons B.A."/>
            <person name="Magnuson J.K."/>
            <person name="Henrissat B."/>
            <person name="Mortensen U.H."/>
            <person name="Larsen T.O."/>
            <person name="Devries R.P."/>
            <person name="Grigoriev I.V."/>
            <person name="Machida M."/>
            <person name="Baker S.E."/>
            <person name="Andersen M.R."/>
        </authorList>
    </citation>
    <scope>NUCLEOTIDE SEQUENCE [LARGE SCALE GENOMIC DNA]</scope>
    <source>
        <strain evidence="2 3">CBS 151.66</strain>
    </source>
</reference>
<dbReference type="AlphaFoldDB" id="A0A5N5XBD5"/>
<gene>
    <name evidence="2" type="ORF">BDV29DRAFT_153007</name>
</gene>
<evidence type="ECO:0008006" key="4">
    <source>
        <dbReference type="Google" id="ProtNLM"/>
    </source>
</evidence>
<dbReference type="EMBL" id="ML732161">
    <property type="protein sequence ID" value="KAB8078083.1"/>
    <property type="molecule type" value="Genomic_DNA"/>
</dbReference>
<dbReference type="Gene3D" id="1.20.1280.140">
    <property type="match status" value="1"/>
</dbReference>
<dbReference type="OrthoDB" id="4486671at2759"/>
<keyword evidence="1" id="KW-0732">Signal</keyword>
<dbReference type="PANTHER" id="PTHR38123:SF1">
    <property type="entry name" value="HYDROPHOBIC SURFACE BINDING PROTEIN"/>
    <property type="match status" value="1"/>
</dbReference>
<dbReference type="Proteomes" id="UP000326565">
    <property type="component" value="Unassembled WGS sequence"/>
</dbReference>
<evidence type="ECO:0000313" key="2">
    <source>
        <dbReference type="EMBL" id="KAB8078083.1"/>
    </source>
</evidence>
<sequence>MRFHPFFTILIALFLHLASADPIEVEGGGVPAVIKNFAKVGKHLIDLDVKIKKDKSGKGDKGEKSGSVDKPAIELGHINVQLALIKSSKSVKATPRIDPKESEPVTEVVIQMKPLWQAYLHDIVVAKPEMKKAKLAKKILKHISEFQESCHKLSGELEAKVNREDAEKIAECVRDVDEDFNRAIKAYKGK</sequence>
<protein>
    <recommendedName>
        <fullName evidence="4">Hydrophobic surface binding protein A-domain-containing protein</fullName>
    </recommendedName>
</protein>
<evidence type="ECO:0000256" key="1">
    <source>
        <dbReference type="SAM" id="SignalP"/>
    </source>
</evidence>
<evidence type="ECO:0000313" key="3">
    <source>
        <dbReference type="Proteomes" id="UP000326565"/>
    </source>
</evidence>
<keyword evidence="3" id="KW-1185">Reference proteome</keyword>
<proteinExistence type="predicted"/>
<accession>A0A5N5XBD5</accession>
<dbReference type="PANTHER" id="PTHR38123">
    <property type="entry name" value="CELL WALL SERINE-THREONINE-RICH GALACTOMANNOPROTEIN MP1 (AFU_ORTHOLOGUE AFUA_4G03240)"/>
    <property type="match status" value="1"/>
</dbReference>
<dbReference type="GO" id="GO:0005576">
    <property type="term" value="C:extracellular region"/>
    <property type="evidence" value="ECO:0007669"/>
    <property type="project" value="TreeGrafter"/>
</dbReference>
<feature type="chain" id="PRO_5024908357" description="Hydrophobic surface binding protein A-domain-containing protein" evidence="1">
    <location>
        <begin position="21"/>
        <end position="190"/>
    </location>
</feature>